<reference evidence="3 4" key="1">
    <citation type="submission" date="2020-06" db="EMBL/GenBank/DDBJ databases">
        <title>High-quality draft genome of sulfate reducer Desulfobacter latus type strain AcrS2 isolated from marine sediment.</title>
        <authorList>
            <person name="Hoppe M."/>
            <person name="Larsen C.K."/>
            <person name="Marshall I.P.G."/>
            <person name="Schramm A."/>
            <person name="Marietou A.G."/>
        </authorList>
    </citation>
    <scope>NUCLEOTIDE SEQUENCE [LARGE SCALE GENOMIC DNA]</scope>
    <source>
        <strain evidence="3 4">AcRS2</strain>
    </source>
</reference>
<accession>A0A850SRV2</accession>
<dbReference type="NCBIfam" id="TIGR03986">
    <property type="entry name" value="TIGR03986 family CRISPR-associated RAMP protein"/>
    <property type="match status" value="1"/>
</dbReference>
<comment type="caution">
    <text evidence="3">The sequence shown here is derived from an EMBL/GenBank/DDBJ whole genome shotgun (WGS) entry which is preliminary data.</text>
</comment>
<dbReference type="CDD" id="cd09726">
    <property type="entry name" value="RAMP_I_III"/>
    <property type="match status" value="1"/>
</dbReference>
<keyword evidence="4" id="KW-1185">Reference proteome</keyword>
<sequence length="750" mass="84592">MIKAPYNFVPIHEKVYFPDWAEKISYDIPFSDGESATIHLTLTAHSPVFVRNGSTADKETRFSNIDGRFFIPGTAIKGMIRSVLEIMSFGKLGNVTEWTPTYRDLSKSATGKKYKNAMQGVHCGWLSIDPNDPEKYTIQDCGKPKRIRHQNIDDKWGTDFAALFKTNPADAYKSAKGKIKDLEGKGWDLHTVYEFSQISGADPEQYEFCAEGPVQGTLVVTGQPGKRDAAKGYGKYLEFIFEDTGTTNSIPVPKAVVDNFKFAYYDGDPNNESKDWAYWKTKLYAGESIPVFFKTSGGKIQHFGLSYLYKLPYPHGIREAIDNLGQAHRSEALDLAQSIFGASSDKKALKGRVFFSPAFAGVDTARELNPITTVLGSPKPSYYPTYIQNPEGYNAGSLQLSGRKRYPVHTNVPNNLNPGTEKVSTTFAPLDTGVVFESKIRCHNLRTIEIGALLSALTFHGNNDQLFHSIGMAKPLGFGKIRLDIVPEGLKNDPETYMTAFVKAMEAQLHIDWKTSDQIVELFTMAKEQTNTGNSKLEYMELDEFSEERGSTLKLYSQLNQIIPFSMASSDDYLENIKGKSGDELTAYINENKNIDNFNIALRAHLANEPYKKEFKGYYQQFSADPRIAAKYINGLAKLNRQIIEPCINRMQGNIDRSKPEYQALFDTIFKKKYDAKIPEQGFPNYLDPLKYTCEDLWGETGITEDNCLDLLEDFKSRIWPPIDDFIRAVKNADRLEQEIKELIWEELGA</sequence>
<evidence type="ECO:0000256" key="1">
    <source>
        <dbReference type="ARBA" id="ARBA00023118"/>
    </source>
</evidence>
<dbReference type="InterPro" id="IPR005537">
    <property type="entry name" value="RAMP_III_fam"/>
</dbReference>
<gene>
    <name evidence="3" type="ORF">HXW94_02485</name>
</gene>
<evidence type="ECO:0000313" key="3">
    <source>
        <dbReference type="EMBL" id="NWH03869.1"/>
    </source>
</evidence>
<name>A0A850SRV2_9BACT</name>
<dbReference type="Pfam" id="PF03787">
    <property type="entry name" value="RAMPs"/>
    <property type="match status" value="1"/>
</dbReference>
<dbReference type="AlphaFoldDB" id="A0A850SRV2"/>
<dbReference type="RefSeq" id="WP_178365328.1">
    <property type="nucleotide sequence ID" value="NZ_JACADJ010000005.1"/>
</dbReference>
<feature type="domain" description="CRISPR type III-associated protein" evidence="2">
    <location>
        <begin position="41"/>
        <end position="100"/>
    </location>
</feature>
<keyword evidence="1" id="KW-0051">Antiviral defense</keyword>
<dbReference type="InterPro" id="IPR023825">
    <property type="entry name" value="CRISPR-assoc_RAMP_BGP1436"/>
</dbReference>
<organism evidence="3 4">
    <name type="scientific">Desulfobacter latus</name>
    <dbReference type="NCBI Taxonomy" id="2292"/>
    <lineage>
        <taxon>Bacteria</taxon>
        <taxon>Pseudomonadati</taxon>
        <taxon>Thermodesulfobacteriota</taxon>
        <taxon>Desulfobacteria</taxon>
        <taxon>Desulfobacterales</taxon>
        <taxon>Desulfobacteraceae</taxon>
        <taxon>Desulfobacter</taxon>
    </lineage>
</organism>
<protein>
    <submittedName>
        <fullName evidence="3">TIGR03986 family CRISPR-associated RAMP protein</fullName>
    </submittedName>
</protein>
<evidence type="ECO:0000259" key="2">
    <source>
        <dbReference type="Pfam" id="PF03787"/>
    </source>
</evidence>
<dbReference type="Proteomes" id="UP000553343">
    <property type="component" value="Unassembled WGS sequence"/>
</dbReference>
<dbReference type="EMBL" id="JACADJ010000005">
    <property type="protein sequence ID" value="NWH03869.1"/>
    <property type="molecule type" value="Genomic_DNA"/>
</dbReference>
<proteinExistence type="predicted"/>
<evidence type="ECO:0000313" key="4">
    <source>
        <dbReference type="Proteomes" id="UP000553343"/>
    </source>
</evidence>
<dbReference type="GO" id="GO:0051607">
    <property type="term" value="P:defense response to virus"/>
    <property type="evidence" value="ECO:0007669"/>
    <property type="project" value="UniProtKB-KW"/>
</dbReference>